<accession>A0ACD4NXR1</accession>
<dbReference type="Proteomes" id="UP001163223">
    <property type="component" value="Chromosome"/>
</dbReference>
<evidence type="ECO:0000313" key="1">
    <source>
        <dbReference type="EMBL" id="WAJ31627.1"/>
    </source>
</evidence>
<proteinExistence type="predicted"/>
<organism evidence="1 2">
    <name type="scientific">Antarcticirhabdus aurantiaca</name>
    <dbReference type="NCBI Taxonomy" id="2606717"/>
    <lineage>
        <taxon>Bacteria</taxon>
        <taxon>Pseudomonadati</taxon>
        <taxon>Pseudomonadota</taxon>
        <taxon>Alphaproteobacteria</taxon>
        <taxon>Hyphomicrobiales</taxon>
        <taxon>Aurantimonadaceae</taxon>
        <taxon>Antarcticirhabdus</taxon>
    </lineage>
</organism>
<reference evidence="1" key="1">
    <citation type="submission" date="2022-11" db="EMBL/GenBank/DDBJ databases">
        <title>beta-Carotene-producing bacterium, Jeongeuplla avenae sp. nov., alleviates the salt stress of Arabidopsis seedlings.</title>
        <authorList>
            <person name="Jiang L."/>
            <person name="Lee J."/>
        </authorList>
    </citation>
    <scope>NUCLEOTIDE SEQUENCE</scope>
    <source>
        <strain evidence="1">DY_R2A_6</strain>
    </source>
</reference>
<gene>
    <name evidence="1" type="ORF">OXU80_17400</name>
</gene>
<dbReference type="EMBL" id="CP113520">
    <property type="protein sequence ID" value="WAJ31627.1"/>
    <property type="molecule type" value="Genomic_DNA"/>
</dbReference>
<sequence>MPGIAPSFGSGIFIDAIFAQQGHPPAASADCPGVVCPGMDWDAAALDAPPHIMPSAADVACAVPVADACSIMPHPAAAAGKVPMAVNAAAAKTRFLMGLSVCFDRWGQCRVSR</sequence>
<name>A0ACD4NXR1_9HYPH</name>
<protein>
    <submittedName>
        <fullName evidence="1">Uncharacterized protein</fullName>
    </submittedName>
</protein>
<evidence type="ECO:0000313" key="2">
    <source>
        <dbReference type="Proteomes" id="UP001163223"/>
    </source>
</evidence>
<keyword evidence="2" id="KW-1185">Reference proteome</keyword>